<dbReference type="Proteomes" id="UP001551176">
    <property type="component" value="Unassembled WGS sequence"/>
</dbReference>
<organism evidence="3 4">
    <name type="scientific">Streptomyces atriruber</name>
    <dbReference type="NCBI Taxonomy" id="545121"/>
    <lineage>
        <taxon>Bacteria</taxon>
        <taxon>Bacillati</taxon>
        <taxon>Actinomycetota</taxon>
        <taxon>Actinomycetes</taxon>
        <taxon>Kitasatosporales</taxon>
        <taxon>Streptomycetaceae</taxon>
        <taxon>Streptomyces</taxon>
    </lineage>
</organism>
<dbReference type="InterPro" id="IPR036812">
    <property type="entry name" value="NAD(P)_OxRdtase_dom_sf"/>
</dbReference>
<evidence type="ECO:0000313" key="3">
    <source>
        <dbReference type="EMBL" id="MEU6826078.1"/>
    </source>
</evidence>
<feature type="domain" description="NADP-dependent oxidoreductase" evidence="2">
    <location>
        <begin position="79"/>
        <end position="239"/>
    </location>
</feature>
<accession>A0ABV3BYJ8</accession>
<dbReference type="EMBL" id="JBEYXV010000024">
    <property type="protein sequence ID" value="MEU6826078.1"/>
    <property type="molecule type" value="Genomic_DNA"/>
</dbReference>
<evidence type="ECO:0000313" key="4">
    <source>
        <dbReference type="Proteomes" id="UP001551176"/>
    </source>
</evidence>
<name>A0ABV3BYJ8_9ACTN</name>
<feature type="region of interest" description="Disordered" evidence="1">
    <location>
        <begin position="270"/>
        <end position="292"/>
    </location>
</feature>
<dbReference type="SUPFAM" id="SSF51430">
    <property type="entry name" value="NAD(P)-linked oxidoreductase"/>
    <property type="match status" value="1"/>
</dbReference>
<protein>
    <submittedName>
        <fullName evidence="3">Aldo/keto reductase</fullName>
    </submittedName>
</protein>
<evidence type="ECO:0000256" key="1">
    <source>
        <dbReference type="SAM" id="MobiDB-lite"/>
    </source>
</evidence>
<dbReference type="Gene3D" id="3.20.20.100">
    <property type="entry name" value="NADP-dependent oxidoreductase domain"/>
    <property type="match status" value="1"/>
</dbReference>
<gene>
    <name evidence="3" type="ORF">ABZ921_36165</name>
</gene>
<comment type="caution">
    <text evidence="3">The sequence shown here is derived from an EMBL/GenBank/DDBJ whole genome shotgun (WGS) entry which is preliminary data.</text>
</comment>
<feature type="region of interest" description="Disordered" evidence="1">
    <location>
        <begin position="1"/>
        <end position="25"/>
    </location>
</feature>
<dbReference type="InterPro" id="IPR023210">
    <property type="entry name" value="NADP_OxRdtase_dom"/>
</dbReference>
<reference evidence="3 4" key="1">
    <citation type="submission" date="2024-06" db="EMBL/GenBank/DDBJ databases">
        <title>The Natural Products Discovery Center: Release of the First 8490 Sequenced Strains for Exploring Actinobacteria Biosynthetic Diversity.</title>
        <authorList>
            <person name="Kalkreuter E."/>
            <person name="Kautsar S.A."/>
            <person name="Yang D."/>
            <person name="Bader C.D."/>
            <person name="Teijaro C.N."/>
            <person name="Fluegel L."/>
            <person name="Davis C.M."/>
            <person name="Simpson J.R."/>
            <person name="Lauterbach L."/>
            <person name="Steele A.D."/>
            <person name="Gui C."/>
            <person name="Meng S."/>
            <person name="Li G."/>
            <person name="Viehrig K."/>
            <person name="Ye F."/>
            <person name="Su P."/>
            <person name="Kiefer A.F."/>
            <person name="Nichols A."/>
            <person name="Cepeda A.J."/>
            <person name="Yan W."/>
            <person name="Fan B."/>
            <person name="Jiang Y."/>
            <person name="Adhikari A."/>
            <person name="Zheng C.-J."/>
            <person name="Schuster L."/>
            <person name="Cowan T.M."/>
            <person name="Smanski M.J."/>
            <person name="Chevrette M.G."/>
            <person name="De Carvalho L.P.S."/>
            <person name="Shen B."/>
        </authorList>
    </citation>
    <scope>NUCLEOTIDE SEQUENCE [LARGE SCALE GENOMIC DNA]</scope>
    <source>
        <strain evidence="3 4">NPDC046838</strain>
    </source>
</reference>
<proteinExistence type="predicted"/>
<sequence>MRTQAPAQHEVIPTPAARPARPRTEGSYVPVAMPPHLAAIQRSAGNRAFNAVVQRAEGDAPAQEAEQGKPWTVFGVDGKSQEQLRSAVEVGYRRFDCAESYGPTTAALAGELAALPRDAYEIVYKFDVRAGEQPQELRARLTAVARLFGGRLDGLVIHNIGGDEQAARTAWHVLTELKGEKTAGGIGVGNVGVTHAALLGDLAATAPIDIVENSLESVLTDPALQELVKDTGAALYYYGAQTVAQQVAGDGKTDVAEALKAAAETVNGLHGAGREGTTSMITSSGNRERQGDNLRQLTLSPDSLDFEVDYGALDAVDQWRKSNNSCTENDTGFELPAPLRALLDEVSRDQDALRAELAQENATPDRQAVTEWVHSRWNIDPAVLDGVTVPSRKGLRKRFLRMPVGAVLAGLFGAKNCDHKWSIELVQLLLADTDTWDMVSPFLKEITD</sequence>
<dbReference type="RefSeq" id="WP_359357014.1">
    <property type="nucleotide sequence ID" value="NZ_JBEYXV010000024.1"/>
</dbReference>
<feature type="compositionally biased region" description="Polar residues" evidence="1">
    <location>
        <begin position="276"/>
        <end position="285"/>
    </location>
</feature>
<keyword evidence="4" id="KW-1185">Reference proteome</keyword>
<evidence type="ECO:0000259" key="2">
    <source>
        <dbReference type="Pfam" id="PF00248"/>
    </source>
</evidence>
<dbReference type="Pfam" id="PF00248">
    <property type="entry name" value="Aldo_ket_red"/>
    <property type="match status" value="1"/>
</dbReference>